<gene>
    <name evidence="5" type="ORF">FSB_LOCUS40006</name>
</gene>
<evidence type="ECO:0000256" key="2">
    <source>
        <dbReference type="ARBA" id="ARBA00022763"/>
    </source>
</evidence>
<dbReference type="CDD" id="cd20404">
    <property type="entry name" value="Tudor_Agenet_AtEML-like"/>
    <property type="match status" value="1"/>
</dbReference>
<dbReference type="GO" id="GO:0007064">
    <property type="term" value="P:mitotic sister chromatid cohesion"/>
    <property type="evidence" value="ECO:0007669"/>
    <property type="project" value="InterPro"/>
</dbReference>
<dbReference type="AlphaFoldDB" id="A0A2N9HKC7"/>
<sequence>MAEFIKEYSKEARIRQTSAAQGGTITDYPAYIVVFLIYLLAHDTGYPSEICPEPEIYAQFCSPLFNLLEALVNATVVDREMDLVNDALLLLLSIFRAIKKAEDAVDAQNTSKLHIIADIGFSFVKALNDNDASSSHAPALILLPSSLYQANTGCLSQSPFDDCFIKDVVQMFKSHISLPIITLPKRGRKCQVDNTQLGIMEDNTLNLACREQVNFSATAGTQKNVRQNISVGHRKKQAVCSDSVGLRECSSIKHQHGASIKSERVLEKEQLSSCDSVTRLSLAESHVSAQILERNGPSSKGNVSASSKIIAEPSEYSRAKLKDACSLNESNNKSEALIGQQIKLLSPIDRCFYSGMVDGYNSQNNTHKITYDSGEVEVLCLESESWETISNGSLVERVRAKVA</sequence>
<dbReference type="Pfam" id="PF20168">
    <property type="entry name" value="PDS5"/>
    <property type="match status" value="1"/>
</dbReference>
<protein>
    <submittedName>
        <fullName evidence="5">Uncharacterized protein</fullName>
    </submittedName>
</protein>
<dbReference type="PANTHER" id="PTHR12663">
    <property type="entry name" value="ANDROGEN INDUCED INHIBITOR OF PROLIFERATION AS3 / PDS5-RELATED"/>
    <property type="match status" value="1"/>
</dbReference>
<name>A0A2N9HKC7_FAGSY</name>
<evidence type="ECO:0000256" key="1">
    <source>
        <dbReference type="ARBA" id="ARBA00004123"/>
    </source>
</evidence>
<dbReference type="PANTHER" id="PTHR12663:SF50">
    <property type="entry name" value="SISTER CHROMATID COHESION PROTEIN PDS5 HOMOLOG B"/>
    <property type="match status" value="1"/>
</dbReference>
<reference evidence="5" key="1">
    <citation type="submission" date="2018-02" db="EMBL/GenBank/DDBJ databases">
        <authorList>
            <person name="Cohen D.B."/>
            <person name="Kent A.D."/>
        </authorList>
    </citation>
    <scope>NUCLEOTIDE SEQUENCE</scope>
</reference>
<organism evidence="5">
    <name type="scientific">Fagus sylvatica</name>
    <name type="common">Beechnut</name>
    <dbReference type="NCBI Taxonomy" id="28930"/>
    <lineage>
        <taxon>Eukaryota</taxon>
        <taxon>Viridiplantae</taxon>
        <taxon>Streptophyta</taxon>
        <taxon>Embryophyta</taxon>
        <taxon>Tracheophyta</taxon>
        <taxon>Spermatophyta</taxon>
        <taxon>Magnoliopsida</taxon>
        <taxon>eudicotyledons</taxon>
        <taxon>Gunneridae</taxon>
        <taxon>Pentapetalae</taxon>
        <taxon>rosids</taxon>
        <taxon>fabids</taxon>
        <taxon>Fagales</taxon>
        <taxon>Fagaceae</taxon>
        <taxon>Fagus</taxon>
    </lineage>
</organism>
<keyword evidence="4" id="KW-0539">Nucleus</keyword>
<accession>A0A2N9HKC7</accession>
<dbReference type="GO" id="GO:0000785">
    <property type="term" value="C:chromatin"/>
    <property type="evidence" value="ECO:0007669"/>
    <property type="project" value="TreeGrafter"/>
</dbReference>
<dbReference type="GO" id="GO:0005634">
    <property type="term" value="C:nucleus"/>
    <property type="evidence" value="ECO:0007669"/>
    <property type="project" value="UniProtKB-SubCell"/>
</dbReference>
<proteinExistence type="predicted"/>
<evidence type="ECO:0000256" key="4">
    <source>
        <dbReference type="ARBA" id="ARBA00023242"/>
    </source>
</evidence>
<keyword evidence="2" id="KW-0227">DNA damage</keyword>
<dbReference type="EMBL" id="OIVN01003558">
    <property type="protein sequence ID" value="SPD12124.1"/>
    <property type="molecule type" value="Genomic_DNA"/>
</dbReference>
<comment type="subcellular location">
    <subcellularLocation>
        <location evidence="1">Nucleus</location>
    </subcellularLocation>
</comment>
<keyword evidence="3" id="KW-0234">DNA repair</keyword>
<dbReference type="InterPro" id="IPR039776">
    <property type="entry name" value="Pds5"/>
</dbReference>
<evidence type="ECO:0000256" key="3">
    <source>
        <dbReference type="ARBA" id="ARBA00023204"/>
    </source>
</evidence>
<dbReference type="GO" id="GO:0006281">
    <property type="term" value="P:DNA repair"/>
    <property type="evidence" value="ECO:0007669"/>
    <property type="project" value="UniProtKB-KW"/>
</dbReference>
<evidence type="ECO:0000313" key="5">
    <source>
        <dbReference type="EMBL" id="SPD12124.1"/>
    </source>
</evidence>